<proteinExistence type="predicted"/>
<protein>
    <submittedName>
        <fullName evidence="2">Uncharacterized protein</fullName>
    </submittedName>
</protein>
<dbReference type="EMBL" id="CAJNDS010002104">
    <property type="protein sequence ID" value="CAE7329052.1"/>
    <property type="molecule type" value="Genomic_DNA"/>
</dbReference>
<dbReference type="Proteomes" id="UP000604046">
    <property type="component" value="Unassembled WGS sequence"/>
</dbReference>
<keyword evidence="1" id="KW-0732">Signal</keyword>
<feature type="signal peptide" evidence="1">
    <location>
        <begin position="1"/>
        <end position="16"/>
    </location>
</feature>
<feature type="chain" id="PRO_5033045945" evidence="1">
    <location>
        <begin position="17"/>
        <end position="371"/>
    </location>
</feature>
<comment type="caution">
    <text evidence="2">The sequence shown here is derived from an EMBL/GenBank/DDBJ whole genome shotgun (WGS) entry which is preliminary data.</text>
</comment>
<evidence type="ECO:0000313" key="3">
    <source>
        <dbReference type="Proteomes" id="UP000604046"/>
    </source>
</evidence>
<name>A0A812NXM5_9DINO</name>
<sequence>MSSHLFALIWICAVHSLHVCLKNECMYHVAMPTHRMRPLLRLGFLPHVVRFCGHLLELVVLNPYDYFHCGLYSIQAMPLLHNDLAVQALSFFQSAESFFDTEAIPGLRLQVPLRSRGSQAAKPMPPLGLVHGYGSPLRDSAYSTRGVLVCSSSSALAACLGMLRGLHHSAPTAVPSVGDAALSLVGLLRLSYVDDGDRGHGQLWLLQFPGTWARSVISGRLTASRVLASAFVMSELIFRSRCRSLAIDSQMVCSSQLLLLQQLTFKHGAMLPAAFSAKAFLSGVAALLLTSLTPSRVFPLLCLKRRLTCLLVAAELFQAQVFDEALQPVPTERPDGVKAAMLCADNLAPNECNSATEVDLTAAKLSVEDWQ</sequence>
<accession>A0A812NXM5</accession>
<dbReference type="AlphaFoldDB" id="A0A812NXM5"/>
<gene>
    <name evidence="2" type="ORF">SNAT2548_LOCUS17221</name>
</gene>
<organism evidence="2 3">
    <name type="scientific">Symbiodinium natans</name>
    <dbReference type="NCBI Taxonomy" id="878477"/>
    <lineage>
        <taxon>Eukaryota</taxon>
        <taxon>Sar</taxon>
        <taxon>Alveolata</taxon>
        <taxon>Dinophyceae</taxon>
        <taxon>Suessiales</taxon>
        <taxon>Symbiodiniaceae</taxon>
        <taxon>Symbiodinium</taxon>
    </lineage>
</organism>
<reference evidence="2" key="1">
    <citation type="submission" date="2021-02" db="EMBL/GenBank/DDBJ databases">
        <authorList>
            <person name="Dougan E. K."/>
            <person name="Rhodes N."/>
            <person name="Thang M."/>
            <person name="Chan C."/>
        </authorList>
    </citation>
    <scope>NUCLEOTIDE SEQUENCE</scope>
</reference>
<evidence type="ECO:0000313" key="2">
    <source>
        <dbReference type="EMBL" id="CAE7329052.1"/>
    </source>
</evidence>
<evidence type="ECO:0000256" key="1">
    <source>
        <dbReference type="SAM" id="SignalP"/>
    </source>
</evidence>
<keyword evidence="3" id="KW-1185">Reference proteome</keyword>